<feature type="compositionally biased region" description="Low complexity" evidence="1">
    <location>
        <begin position="138"/>
        <end position="159"/>
    </location>
</feature>
<reference evidence="2" key="1">
    <citation type="submission" date="2020-02" db="EMBL/GenBank/DDBJ databases">
        <authorList>
            <person name="Meier V. D."/>
        </authorList>
    </citation>
    <scope>NUCLEOTIDE SEQUENCE</scope>
    <source>
        <strain evidence="2">AVDCRST_MAG05</strain>
    </source>
</reference>
<dbReference type="EC" id="2.7.1.17" evidence="2"/>
<keyword evidence="2" id="KW-0808">Transferase</keyword>
<accession>A0A6J4TWT6</accession>
<dbReference type="EMBL" id="CADCVM010000506">
    <property type="protein sequence ID" value="CAA9534090.1"/>
    <property type="molecule type" value="Genomic_DNA"/>
</dbReference>
<feature type="non-terminal residue" evidence="2">
    <location>
        <position position="1"/>
    </location>
</feature>
<evidence type="ECO:0000256" key="1">
    <source>
        <dbReference type="SAM" id="MobiDB-lite"/>
    </source>
</evidence>
<gene>
    <name evidence="2" type="ORF">AVDCRST_MAG05-4680</name>
</gene>
<organism evidence="2">
    <name type="scientific">uncultured Rubrobacteraceae bacterium</name>
    <dbReference type="NCBI Taxonomy" id="349277"/>
    <lineage>
        <taxon>Bacteria</taxon>
        <taxon>Bacillati</taxon>
        <taxon>Actinomycetota</taxon>
        <taxon>Rubrobacteria</taxon>
        <taxon>Rubrobacterales</taxon>
        <taxon>Rubrobacteraceae</taxon>
        <taxon>environmental samples</taxon>
    </lineage>
</organism>
<feature type="non-terminal residue" evidence="2">
    <location>
        <position position="165"/>
    </location>
</feature>
<feature type="compositionally biased region" description="Basic and acidic residues" evidence="1">
    <location>
        <begin position="48"/>
        <end position="59"/>
    </location>
</feature>
<keyword evidence="2" id="KW-0418">Kinase</keyword>
<feature type="region of interest" description="Disordered" evidence="1">
    <location>
        <begin position="104"/>
        <end position="165"/>
    </location>
</feature>
<feature type="compositionally biased region" description="Low complexity" evidence="1">
    <location>
        <begin position="28"/>
        <end position="47"/>
    </location>
</feature>
<proteinExistence type="predicted"/>
<name>A0A6J4TWT6_9ACTN</name>
<dbReference type="GO" id="GO:0004856">
    <property type="term" value="F:D-xylulokinase activity"/>
    <property type="evidence" value="ECO:0007669"/>
    <property type="project" value="UniProtKB-EC"/>
</dbReference>
<feature type="compositionally biased region" description="Basic residues" evidence="1">
    <location>
        <begin position="1"/>
        <end position="27"/>
    </location>
</feature>
<feature type="compositionally biased region" description="Low complexity" evidence="1">
    <location>
        <begin position="109"/>
        <end position="120"/>
    </location>
</feature>
<dbReference type="AlphaFoldDB" id="A0A6J4TWT6"/>
<evidence type="ECO:0000313" key="2">
    <source>
        <dbReference type="EMBL" id="CAA9534090.1"/>
    </source>
</evidence>
<sequence length="165" mass="17559">APGPRPRHRLGKGPAPRRRRRGSRRGLRAIPRPVAPPRVGRVRPGGLVERRGRGGEGGRRRERRGGRGARPLRPDARGGPLRRWGTPLAARRALGGLQVLWRARRLPRAGRGPAAPARQPAGRRHGRPEPPLAPPPRAGELPVGAVGPPAQGLAQAAADGRGRLG</sequence>
<feature type="region of interest" description="Disordered" evidence="1">
    <location>
        <begin position="1"/>
        <end position="84"/>
    </location>
</feature>
<protein>
    <submittedName>
        <fullName evidence="2">Xylulose kinase</fullName>
        <ecNumber evidence="2">2.7.1.17</ecNumber>
    </submittedName>
</protein>